<evidence type="ECO:0000256" key="2">
    <source>
        <dbReference type="ARBA" id="ARBA00022801"/>
    </source>
</evidence>
<dbReference type="Gene3D" id="3.90.950.10">
    <property type="match status" value="1"/>
</dbReference>
<dbReference type="Pfam" id="PF01725">
    <property type="entry name" value="Ham1p_like"/>
    <property type="match status" value="1"/>
</dbReference>
<sequence length="188" mass="21132">MELFIATTNKHKVEEISRILSAHKIALRHRELKIIEPDFDSLEEIAAEKARQAYETLRAPVIAEDTGVYFDAYRNFPGTLAKRVFLGLGFEGLLLLIRSAKTKRAHFSTVICYHDGKESRCFSGELGGTLLQELVSVEKDRLPYEKLFVPDGHSAALVDLPIEEKNKISHRGKAAAKLAKWLVSKGKK</sequence>
<evidence type="ECO:0000313" key="4">
    <source>
        <dbReference type="Proteomes" id="UP000565078"/>
    </source>
</evidence>
<keyword evidence="2" id="KW-0378">Hydrolase</keyword>
<dbReference type="CDD" id="cd00515">
    <property type="entry name" value="HAM1"/>
    <property type="match status" value="1"/>
</dbReference>
<proteinExistence type="inferred from homology"/>
<evidence type="ECO:0000256" key="1">
    <source>
        <dbReference type="ARBA" id="ARBA00008023"/>
    </source>
</evidence>
<dbReference type="PANTHER" id="PTHR11067">
    <property type="entry name" value="INOSINE TRIPHOSPHATE PYROPHOSPHATASE/HAM1 PROTEIN"/>
    <property type="match status" value="1"/>
</dbReference>
<dbReference type="InterPro" id="IPR029001">
    <property type="entry name" value="ITPase-like_fam"/>
</dbReference>
<dbReference type="AlphaFoldDB" id="A0A7J4IZK2"/>
<gene>
    <name evidence="3" type="ORF">HA254_06705</name>
</gene>
<dbReference type="Proteomes" id="UP000565078">
    <property type="component" value="Unassembled WGS sequence"/>
</dbReference>
<comment type="caution">
    <text evidence="3">The sequence shown here is derived from an EMBL/GenBank/DDBJ whole genome shotgun (WGS) entry which is preliminary data.</text>
</comment>
<reference evidence="4" key="1">
    <citation type="journal article" date="2020" name="bioRxiv">
        <title>A rank-normalized archaeal taxonomy based on genome phylogeny resolves widespread incomplete and uneven classifications.</title>
        <authorList>
            <person name="Rinke C."/>
            <person name="Chuvochina M."/>
            <person name="Mussig A.J."/>
            <person name="Chaumeil P.-A."/>
            <person name="Waite D.W."/>
            <person name="Whitman W.B."/>
            <person name="Parks D.H."/>
            <person name="Hugenholtz P."/>
        </authorList>
    </citation>
    <scope>NUCLEOTIDE SEQUENCE [LARGE SCALE GENOMIC DNA]</scope>
</reference>
<dbReference type="GO" id="GO:0009143">
    <property type="term" value="P:nucleoside triphosphate catabolic process"/>
    <property type="evidence" value="ECO:0007669"/>
    <property type="project" value="InterPro"/>
</dbReference>
<dbReference type="SUPFAM" id="SSF52972">
    <property type="entry name" value="ITPase-like"/>
    <property type="match status" value="1"/>
</dbReference>
<evidence type="ECO:0000313" key="3">
    <source>
        <dbReference type="EMBL" id="HIH10324.1"/>
    </source>
</evidence>
<dbReference type="EMBL" id="DUGC01000108">
    <property type="protein sequence ID" value="HIH10324.1"/>
    <property type="molecule type" value="Genomic_DNA"/>
</dbReference>
<accession>A0A7J4IZK2</accession>
<protein>
    <submittedName>
        <fullName evidence="3">Non-canonical purine NTP pyrophosphatase</fullName>
    </submittedName>
</protein>
<dbReference type="InterPro" id="IPR002637">
    <property type="entry name" value="RdgB/HAM1"/>
</dbReference>
<organism evidence="3 4">
    <name type="scientific">Candidatus Iainarchaeum sp</name>
    <dbReference type="NCBI Taxonomy" id="3101447"/>
    <lineage>
        <taxon>Archaea</taxon>
        <taxon>Candidatus Iainarchaeota</taxon>
        <taxon>Candidatus Iainarchaeia</taxon>
        <taxon>Candidatus Iainarchaeales</taxon>
        <taxon>Candidatus Iainarchaeaceae</taxon>
        <taxon>Candidatus Iainarchaeum</taxon>
    </lineage>
</organism>
<comment type="similarity">
    <text evidence="1">Belongs to the HAM1 NTPase family.</text>
</comment>
<dbReference type="GO" id="GO:0047429">
    <property type="term" value="F:nucleoside triphosphate diphosphatase activity"/>
    <property type="evidence" value="ECO:0007669"/>
    <property type="project" value="InterPro"/>
</dbReference>
<name>A0A7J4IZK2_9ARCH</name>
<dbReference type="PANTHER" id="PTHR11067:SF9">
    <property type="entry name" value="INOSINE TRIPHOSPHATE PYROPHOSPHATASE"/>
    <property type="match status" value="1"/>
</dbReference>
<dbReference type="GO" id="GO:0005737">
    <property type="term" value="C:cytoplasm"/>
    <property type="evidence" value="ECO:0007669"/>
    <property type="project" value="TreeGrafter"/>
</dbReference>